<dbReference type="AlphaFoldDB" id="A0A8H4WZJ3"/>
<sequence length="340" mass="38301">MKSISYDIDPKGDIELILVKPNKQNIVPENLHCPDDPQAQEFPNPPCLGRYQVLGELYANGENAPDVEVRMRVSSRHLTFASRTFRAMLEGPWKEGDSSLGPVRQISAKDWDAFALAIVMDSIHGRHDGIPTQITDGLLARIATIVEYYECREATHFNYQVWAHGKALPSELCNATLLWLHISWVFHDENRFRIAARLFLRFSKGMSHFETHELPVGGVLNFLDSKRRILINKVLEAIGFLHETLVIERGCPGRLDLDCTAIMLGVLVREMRNIACLDPPLNASFDGHSLNNMLSMVNSFYVPGSPYDEEYPCTIQGRLMPVLKEIEKAVDGVCLADLQS</sequence>
<gene>
    <name evidence="1" type="ORF">FGADI_3765</name>
</gene>
<accession>A0A8H4WZJ3</accession>
<evidence type="ECO:0000313" key="2">
    <source>
        <dbReference type="Proteomes" id="UP000604273"/>
    </source>
</evidence>
<protein>
    <recommendedName>
        <fullName evidence="3">BTB domain-containing protein</fullName>
    </recommendedName>
</protein>
<dbReference type="EMBL" id="JABFAI010000083">
    <property type="protein sequence ID" value="KAF4956613.1"/>
    <property type="molecule type" value="Genomic_DNA"/>
</dbReference>
<reference evidence="1" key="1">
    <citation type="journal article" date="2020" name="BMC Genomics">
        <title>Correction to: Identification and distribution of gene clusters required for synthesis of sphingolipid metabolism inhibitors in diverse species of the filamentous fungus Fusarium.</title>
        <authorList>
            <person name="Kim H.S."/>
            <person name="Lohmar J.M."/>
            <person name="Busman M."/>
            <person name="Brown D.W."/>
            <person name="Naumann T.A."/>
            <person name="Divon H.H."/>
            <person name="Lysoe E."/>
            <person name="Uhlig S."/>
            <person name="Proctor R.H."/>
        </authorList>
    </citation>
    <scope>NUCLEOTIDE SEQUENCE</scope>
    <source>
        <strain evidence="1">NRRL 45417</strain>
    </source>
</reference>
<reference evidence="1" key="2">
    <citation type="submission" date="2020-05" db="EMBL/GenBank/DDBJ databases">
        <authorList>
            <person name="Kim H.-S."/>
            <person name="Proctor R.H."/>
            <person name="Brown D.W."/>
        </authorList>
    </citation>
    <scope>NUCLEOTIDE SEQUENCE</scope>
    <source>
        <strain evidence="1">NRRL 45417</strain>
    </source>
</reference>
<evidence type="ECO:0008006" key="3">
    <source>
        <dbReference type="Google" id="ProtNLM"/>
    </source>
</evidence>
<proteinExistence type="predicted"/>
<dbReference type="Proteomes" id="UP000604273">
    <property type="component" value="Unassembled WGS sequence"/>
</dbReference>
<dbReference type="OrthoDB" id="5326346at2759"/>
<evidence type="ECO:0000313" key="1">
    <source>
        <dbReference type="EMBL" id="KAF4956613.1"/>
    </source>
</evidence>
<keyword evidence="2" id="KW-1185">Reference proteome</keyword>
<name>A0A8H4WZJ3_9HYPO</name>
<organism evidence="1 2">
    <name type="scientific">Fusarium gaditjirri</name>
    <dbReference type="NCBI Taxonomy" id="282569"/>
    <lineage>
        <taxon>Eukaryota</taxon>
        <taxon>Fungi</taxon>
        <taxon>Dikarya</taxon>
        <taxon>Ascomycota</taxon>
        <taxon>Pezizomycotina</taxon>
        <taxon>Sordariomycetes</taxon>
        <taxon>Hypocreomycetidae</taxon>
        <taxon>Hypocreales</taxon>
        <taxon>Nectriaceae</taxon>
        <taxon>Fusarium</taxon>
        <taxon>Fusarium nisikadoi species complex</taxon>
    </lineage>
</organism>
<comment type="caution">
    <text evidence="1">The sequence shown here is derived from an EMBL/GenBank/DDBJ whole genome shotgun (WGS) entry which is preliminary data.</text>
</comment>